<evidence type="ECO:0000313" key="3">
    <source>
        <dbReference type="Proteomes" id="UP000183561"/>
    </source>
</evidence>
<protein>
    <submittedName>
        <fullName evidence="2">Uncharacterized protein</fullName>
    </submittedName>
</protein>
<dbReference type="EMBL" id="FNSV01000005">
    <property type="protein sequence ID" value="SED59891.1"/>
    <property type="molecule type" value="Genomic_DNA"/>
</dbReference>
<feature type="region of interest" description="Disordered" evidence="1">
    <location>
        <begin position="95"/>
        <end position="115"/>
    </location>
</feature>
<sequence length="274" mass="29763">MSATVADLSRSTAGGRRRPAAAATAYPIFLRQTVWGKGTHRQLARPGGGRTGVRRPRSERARAERVVIGRRAIRSAVRPSDRRLRRAFGAQVSSDRAPALPGYSDASIGPGAHSQDAPRHAVLACTSALPELPDDLVRMQRVRRGHDAAAGTVFVHHRLLDVDEHDIGVHRLFNGDQFEPWCWDPESRSRITSPETTPCVWCASARCVTRIAGCFLSGRQATDGRGGGLVGAESDSPGSSLTSTDGLSVCDDRRRSIRWGWCRISVVVPNRRCG</sequence>
<feature type="region of interest" description="Disordered" evidence="1">
    <location>
        <begin position="39"/>
        <end position="62"/>
    </location>
</feature>
<feature type="region of interest" description="Disordered" evidence="1">
    <location>
        <begin position="1"/>
        <end position="21"/>
    </location>
</feature>
<keyword evidence="3" id="KW-1185">Reference proteome</keyword>
<accession>A0A1H5C099</accession>
<evidence type="ECO:0000256" key="1">
    <source>
        <dbReference type="SAM" id="MobiDB-lite"/>
    </source>
</evidence>
<reference evidence="3" key="1">
    <citation type="submission" date="2016-10" db="EMBL/GenBank/DDBJ databases">
        <authorList>
            <person name="Varghese N."/>
            <person name="Submissions S."/>
        </authorList>
    </citation>
    <scope>NUCLEOTIDE SEQUENCE [LARGE SCALE GENOMIC DNA]</scope>
    <source>
        <strain evidence="3">DSM 44498</strain>
    </source>
</reference>
<feature type="compositionally biased region" description="Polar residues" evidence="1">
    <location>
        <begin position="236"/>
        <end position="246"/>
    </location>
</feature>
<name>A0A1H5C099_9NOCA</name>
<gene>
    <name evidence="2" type="ORF">SAMN04490239_8933</name>
</gene>
<feature type="region of interest" description="Disordered" evidence="1">
    <location>
        <begin position="222"/>
        <end position="246"/>
    </location>
</feature>
<feature type="compositionally biased region" description="Low complexity" evidence="1">
    <location>
        <begin position="9"/>
        <end position="21"/>
    </location>
</feature>
<evidence type="ECO:0000313" key="2">
    <source>
        <dbReference type="EMBL" id="SED59891.1"/>
    </source>
</evidence>
<proteinExistence type="predicted"/>
<organism evidence="2 3">
    <name type="scientific">Rhodococcus koreensis</name>
    <dbReference type="NCBI Taxonomy" id="99653"/>
    <lineage>
        <taxon>Bacteria</taxon>
        <taxon>Bacillati</taxon>
        <taxon>Actinomycetota</taxon>
        <taxon>Actinomycetes</taxon>
        <taxon>Mycobacteriales</taxon>
        <taxon>Nocardiaceae</taxon>
        <taxon>Rhodococcus</taxon>
    </lineage>
</organism>
<dbReference type="AlphaFoldDB" id="A0A1H5C099"/>
<dbReference type="Proteomes" id="UP000183561">
    <property type="component" value="Unassembled WGS sequence"/>
</dbReference>